<proteinExistence type="predicted"/>
<dbReference type="EMBL" id="JASJQH010000926">
    <property type="protein sequence ID" value="KAK9762527.1"/>
    <property type="molecule type" value="Genomic_DNA"/>
</dbReference>
<gene>
    <name evidence="3" type="ORF">K7432_011660</name>
</gene>
<feature type="compositionally biased region" description="Polar residues" evidence="1">
    <location>
        <begin position="93"/>
        <end position="114"/>
    </location>
</feature>
<dbReference type="InterPro" id="IPR017943">
    <property type="entry name" value="Bactericidal_perm-incr_a/b_dom"/>
</dbReference>
<dbReference type="PANTHER" id="PTHR31138:SF1">
    <property type="entry name" value="PDZ DOMAIN-CONTAINING PROTEIN"/>
    <property type="match status" value="1"/>
</dbReference>
<dbReference type="PANTHER" id="PTHR31138">
    <property type="entry name" value="CHROMOSOME 19, WHOLE GENOME SHOTGUN SEQUENCE"/>
    <property type="match status" value="1"/>
</dbReference>
<dbReference type="Gene3D" id="3.15.10.10">
    <property type="entry name" value="Bactericidal permeability-increasing protein, domain 1"/>
    <property type="match status" value="1"/>
</dbReference>
<feature type="domain" description="HAM1-like C-terminal" evidence="2">
    <location>
        <begin position="37"/>
        <end position="99"/>
    </location>
</feature>
<feature type="region of interest" description="Disordered" evidence="1">
    <location>
        <begin position="93"/>
        <end position="121"/>
    </location>
</feature>
<dbReference type="SUPFAM" id="SSF55394">
    <property type="entry name" value="Bactericidal permeability-increasing protein, BPI"/>
    <property type="match status" value="1"/>
</dbReference>
<name>A0ABR2WM19_9FUNG</name>
<sequence length="141" mass="16251">MPEDGITMDMTLNTTPTPDPVTGRSHVYVVRDIRTTAKDLKLKIHDSKRDMLYKILSPIINSKVRKVIEEQVPIKMQEIMMKMDEQLMNNIENAKAKSNSGSITDSATRLSKNPNPEWGSRAYDMEEPRVQHIHDTTRHNY</sequence>
<reference evidence="3 4" key="1">
    <citation type="submission" date="2023-04" db="EMBL/GenBank/DDBJ databases">
        <title>Genome of Basidiobolus ranarum AG-B5.</title>
        <authorList>
            <person name="Stajich J.E."/>
            <person name="Carter-House D."/>
            <person name="Gryganskyi A."/>
        </authorList>
    </citation>
    <scope>NUCLEOTIDE SEQUENCE [LARGE SCALE GENOMIC DNA]</scope>
    <source>
        <strain evidence="3 4">AG-B5</strain>
    </source>
</reference>
<protein>
    <recommendedName>
        <fullName evidence="2">HAM1-like C-terminal domain-containing protein</fullName>
    </recommendedName>
</protein>
<keyword evidence="4" id="KW-1185">Reference proteome</keyword>
<comment type="caution">
    <text evidence="3">The sequence shown here is derived from an EMBL/GenBank/DDBJ whole genome shotgun (WGS) entry which is preliminary data.</text>
</comment>
<dbReference type="InterPro" id="IPR027842">
    <property type="entry name" value="HAM1-like_C"/>
</dbReference>
<evidence type="ECO:0000313" key="3">
    <source>
        <dbReference type="EMBL" id="KAK9762527.1"/>
    </source>
</evidence>
<feature type="region of interest" description="Disordered" evidence="1">
    <location>
        <begin position="1"/>
        <end position="23"/>
    </location>
</feature>
<organism evidence="3 4">
    <name type="scientific">Basidiobolus ranarum</name>
    <dbReference type="NCBI Taxonomy" id="34480"/>
    <lineage>
        <taxon>Eukaryota</taxon>
        <taxon>Fungi</taxon>
        <taxon>Fungi incertae sedis</taxon>
        <taxon>Zoopagomycota</taxon>
        <taxon>Entomophthoromycotina</taxon>
        <taxon>Basidiobolomycetes</taxon>
        <taxon>Basidiobolales</taxon>
        <taxon>Basidiobolaceae</taxon>
        <taxon>Basidiobolus</taxon>
    </lineage>
</organism>
<evidence type="ECO:0000259" key="2">
    <source>
        <dbReference type="Pfam" id="PF14613"/>
    </source>
</evidence>
<accession>A0ABR2WM19</accession>
<dbReference type="Proteomes" id="UP001479436">
    <property type="component" value="Unassembled WGS sequence"/>
</dbReference>
<evidence type="ECO:0000256" key="1">
    <source>
        <dbReference type="SAM" id="MobiDB-lite"/>
    </source>
</evidence>
<dbReference type="Pfam" id="PF14613">
    <property type="entry name" value="HAM1_C"/>
    <property type="match status" value="1"/>
</dbReference>
<evidence type="ECO:0000313" key="4">
    <source>
        <dbReference type="Proteomes" id="UP001479436"/>
    </source>
</evidence>